<feature type="region of interest" description="Disordered" evidence="1">
    <location>
        <begin position="535"/>
        <end position="710"/>
    </location>
</feature>
<feature type="compositionally biased region" description="Low complexity" evidence="1">
    <location>
        <begin position="8"/>
        <end position="23"/>
    </location>
</feature>
<dbReference type="InterPro" id="IPR029071">
    <property type="entry name" value="Ubiquitin-like_domsf"/>
</dbReference>
<dbReference type="CDD" id="cd17039">
    <property type="entry name" value="Ubl_ubiquitin_like"/>
    <property type="match status" value="1"/>
</dbReference>
<dbReference type="GO" id="GO:0071818">
    <property type="term" value="C:BAT3 complex"/>
    <property type="evidence" value="ECO:0007669"/>
    <property type="project" value="TreeGrafter"/>
</dbReference>
<feature type="compositionally biased region" description="Polar residues" evidence="1">
    <location>
        <begin position="574"/>
        <end position="614"/>
    </location>
</feature>
<feature type="compositionally biased region" description="Low complexity" evidence="1">
    <location>
        <begin position="218"/>
        <end position="232"/>
    </location>
</feature>
<sequence length="954" mass="99630">MADQQAVEGSSTSNDSGGSSESTVELNIKTLDSQTYTFNVDKNMQVSALKDKIASQIGVPVEQQRLIFRGKVLKDNHLLSEYRFSVRCSVYVHLGSYISLEGVHVDVENGDTLHLVLRQSQSQPSSGSSTGAANTNNVNRGPEPQPTAGGSRNRIGQISHSVVLGTFNVGDQGEGVMPDLNRVIGAVLNTVGIGNMTGGQLPGVQVSAPVPRPQGNESLSQPGSQQSGQAFAGQSLPQVVQIPLGAAIAPIPDSLHTLTEFMNRMELVFSQNGYPPNQSSNTAADPPAVQLPTNSHGLSTPEALSTVLHHAERLFGGHVIASLSCSDISLEGSTATLMLTTCTSCVLSDVRQSCAAKACMHAWDHCMQCGCSLTSALLRRVPLPTGSDGLLTVALNITNKISCMTVNKDMVPRIGRLEREMISSDPAVRGQLQTESVLIGQAMQHLGALLLELGRTILTLRMGQSPAESSVNAGPAVYISPTGPNPIMVQPFPLQTSSFFGGSAAVPPNPGTFGALGIGNAPRHVNIHIHAVGARATNGDGSQGERGNGTDSGQSRPVGNIMATAVPPRPAVISVSSIPQPGQSEGPSGQERSTLSGAENDTVSTQLDVSSASGMTVPEPLLAHDVPGREDKMSQGQSSEMSHSKPEASASAGGAQRSGQELGIPDESSSVPLGLGFGGLHLKRRTMQSTPHGNNADGSTSNNPNELPKRDGQQVLQSLAALVARGNETAMPSGTRSDRGVMGTIGTGNPNVDGQSEIADAISSVLQSPALNGLLSGVSQQTGAGSPDLLRNMMQQLTQSPAMMNTVSQIAQQIDTQDLGSMFSGQGGGGMDLSRMFQQMMPIVSQALGGISAVPQQISNSAQRSGENATVRGASPTAVNFQVDLHEVAQGIENNSPPVEILRSLVQSTESFHHNGSTDQSLVDELCSAEGLANEFMQMLRNDVSQRFQDRQGQ</sequence>
<dbReference type="Gene3D" id="3.10.20.90">
    <property type="entry name" value="Phosphatidylinositol 3-kinase Catalytic Subunit, Chain A, domain 1"/>
    <property type="match status" value="1"/>
</dbReference>
<dbReference type="PANTHER" id="PTHR15204">
    <property type="entry name" value="LARGE PROLINE-RICH PROTEIN BAG6"/>
    <property type="match status" value="1"/>
</dbReference>
<proteinExistence type="predicted"/>
<keyword evidence="4" id="KW-1185">Reference proteome</keyword>
<dbReference type="SUPFAM" id="SSF54236">
    <property type="entry name" value="Ubiquitin-like"/>
    <property type="match status" value="1"/>
</dbReference>
<dbReference type="Proteomes" id="UP001291623">
    <property type="component" value="Unassembled WGS sequence"/>
</dbReference>
<feature type="domain" description="Ubiquitin-like" evidence="2">
    <location>
        <begin position="24"/>
        <end position="94"/>
    </location>
</feature>
<reference evidence="3" key="1">
    <citation type="submission" date="2023-12" db="EMBL/GenBank/DDBJ databases">
        <title>Genome assembly of Anisodus tanguticus.</title>
        <authorList>
            <person name="Wang Y.-J."/>
        </authorList>
    </citation>
    <scope>NUCLEOTIDE SEQUENCE</scope>
    <source>
        <strain evidence="3">KB-2021</strain>
        <tissue evidence="3">Leaf</tissue>
    </source>
</reference>
<dbReference type="EMBL" id="JAVYJV010000017">
    <property type="protein sequence ID" value="KAK4348892.1"/>
    <property type="molecule type" value="Genomic_DNA"/>
</dbReference>
<feature type="compositionally biased region" description="Polar residues" evidence="1">
    <location>
        <begin position="687"/>
        <end position="705"/>
    </location>
</feature>
<dbReference type="Pfam" id="PF00240">
    <property type="entry name" value="ubiquitin"/>
    <property type="match status" value="1"/>
</dbReference>
<feature type="region of interest" description="Disordered" evidence="1">
    <location>
        <begin position="119"/>
        <end position="153"/>
    </location>
</feature>
<dbReference type="InterPro" id="IPR000626">
    <property type="entry name" value="Ubiquitin-like_dom"/>
</dbReference>
<evidence type="ECO:0000313" key="3">
    <source>
        <dbReference type="EMBL" id="KAK4348892.1"/>
    </source>
</evidence>
<dbReference type="PROSITE" id="PS00299">
    <property type="entry name" value="UBIQUITIN_1"/>
    <property type="match status" value="1"/>
</dbReference>
<name>A0AAE1UZ29_9SOLA</name>
<dbReference type="InterPro" id="IPR019954">
    <property type="entry name" value="Ubiquitin_CS"/>
</dbReference>
<evidence type="ECO:0000256" key="1">
    <source>
        <dbReference type="SAM" id="MobiDB-lite"/>
    </source>
</evidence>
<gene>
    <name evidence="3" type="ORF">RND71_031647</name>
</gene>
<feature type="compositionally biased region" description="Polar residues" evidence="1">
    <location>
        <begin position="130"/>
        <end position="139"/>
    </location>
</feature>
<comment type="caution">
    <text evidence="3">The sequence shown here is derived from an EMBL/GenBank/DDBJ whole genome shotgun (WGS) entry which is preliminary data.</text>
</comment>
<evidence type="ECO:0000259" key="2">
    <source>
        <dbReference type="PROSITE" id="PS50053"/>
    </source>
</evidence>
<dbReference type="GO" id="GO:0031593">
    <property type="term" value="F:polyubiquitin modification-dependent protein binding"/>
    <property type="evidence" value="ECO:0007669"/>
    <property type="project" value="TreeGrafter"/>
</dbReference>
<dbReference type="PANTHER" id="PTHR15204:SF5">
    <property type="entry name" value="LARGE PROLINE-RICH PROTEIN BAG6 ISOFORM X1"/>
    <property type="match status" value="1"/>
</dbReference>
<dbReference type="GO" id="GO:0051787">
    <property type="term" value="F:misfolded protein binding"/>
    <property type="evidence" value="ECO:0007669"/>
    <property type="project" value="TreeGrafter"/>
</dbReference>
<dbReference type="AlphaFoldDB" id="A0AAE1UZ29"/>
<feature type="region of interest" description="Disordered" evidence="1">
    <location>
        <begin position="1"/>
        <end position="23"/>
    </location>
</feature>
<dbReference type="GO" id="GO:0036503">
    <property type="term" value="P:ERAD pathway"/>
    <property type="evidence" value="ECO:0007669"/>
    <property type="project" value="TreeGrafter"/>
</dbReference>
<protein>
    <recommendedName>
        <fullName evidence="2">Ubiquitin-like domain-containing protein</fullName>
    </recommendedName>
</protein>
<evidence type="ECO:0000313" key="4">
    <source>
        <dbReference type="Proteomes" id="UP001291623"/>
    </source>
</evidence>
<feature type="region of interest" description="Disordered" evidence="1">
    <location>
        <begin position="202"/>
        <end position="232"/>
    </location>
</feature>
<accession>A0AAE1UZ29</accession>
<dbReference type="SMART" id="SM00213">
    <property type="entry name" value="UBQ"/>
    <property type="match status" value="1"/>
</dbReference>
<organism evidence="3 4">
    <name type="scientific">Anisodus tanguticus</name>
    <dbReference type="NCBI Taxonomy" id="243964"/>
    <lineage>
        <taxon>Eukaryota</taxon>
        <taxon>Viridiplantae</taxon>
        <taxon>Streptophyta</taxon>
        <taxon>Embryophyta</taxon>
        <taxon>Tracheophyta</taxon>
        <taxon>Spermatophyta</taxon>
        <taxon>Magnoliopsida</taxon>
        <taxon>eudicotyledons</taxon>
        <taxon>Gunneridae</taxon>
        <taxon>Pentapetalae</taxon>
        <taxon>asterids</taxon>
        <taxon>lamiids</taxon>
        <taxon>Solanales</taxon>
        <taxon>Solanaceae</taxon>
        <taxon>Solanoideae</taxon>
        <taxon>Hyoscyameae</taxon>
        <taxon>Anisodus</taxon>
    </lineage>
</organism>
<dbReference type="PROSITE" id="PS50053">
    <property type="entry name" value="UBIQUITIN_2"/>
    <property type="match status" value="1"/>
</dbReference>
<feature type="compositionally biased region" description="Low complexity" evidence="1">
    <location>
        <begin position="119"/>
        <end position="129"/>
    </location>
</feature>
<feature type="compositionally biased region" description="Low complexity" evidence="1">
    <location>
        <begin position="648"/>
        <end position="660"/>
    </location>
</feature>
<dbReference type="FunFam" id="3.10.20.90:FF:000154">
    <property type="entry name" value="Large proline-rich protein BAG6"/>
    <property type="match status" value="1"/>
</dbReference>